<feature type="transmembrane region" description="Helical" evidence="5">
    <location>
        <begin position="42"/>
        <end position="63"/>
    </location>
</feature>
<dbReference type="Pfam" id="PF00335">
    <property type="entry name" value="Tetraspanin"/>
    <property type="match status" value="1"/>
</dbReference>
<evidence type="ECO:0000256" key="4">
    <source>
        <dbReference type="ARBA" id="ARBA00023136"/>
    </source>
</evidence>
<evidence type="ECO:0000256" key="5">
    <source>
        <dbReference type="SAM" id="Phobius"/>
    </source>
</evidence>
<dbReference type="AlphaFoldDB" id="A0A6A4WPL1"/>
<comment type="caution">
    <text evidence="6">The sequence shown here is derived from an EMBL/GenBank/DDBJ whole genome shotgun (WGS) entry which is preliminary data.</text>
</comment>
<dbReference type="SUPFAM" id="SSF48652">
    <property type="entry name" value="Tetraspanin"/>
    <property type="match status" value="1"/>
</dbReference>
<dbReference type="EMBL" id="VIIS01000732">
    <property type="protein sequence ID" value="KAF0305684.1"/>
    <property type="molecule type" value="Genomic_DNA"/>
</dbReference>
<comment type="subcellular location">
    <subcellularLocation>
        <location evidence="1">Membrane</location>
        <topology evidence="1">Multi-pass membrane protein</topology>
    </subcellularLocation>
</comment>
<gene>
    <name evidence="6" type="ORF">FJT64_022716</name>
</gene>
<evidence type="ECO:0000313" key="7">
    <source>
        <dbReference type="Proteomes" id="UP000440578"/>
    </source>
</evidence>
<proteinExistence type="predicted"/>
<evidence type="ECO:0000313" key="6">
    <source>
        <dbReference type="EMBL" id="KAF0305684.1"/>
    </source>
</evidence>
<evidence type="ECO:0000256" key="3">
    <source>
        <dbReference type="ARBA" id="ARBA00022989"/>
    </source>
</evidence>
<keyword evidence="4 5" id="KW-0472">Membrane</keyword>
<evidence type="ECO:0000256" key="1">
    <source>
        <dbReference type="ARBA" id="ARBA00004141"/>
    </source>
</evidence>
<accession>A0A6A4WPL1</accession>
<dbReference type="Proteomes" id="UP000440578">
    <property type="component" value="Unassembled WGS sequence"/>
</dbReference>
<dbReference type="InterPro" id="IPR018499">
    <property type="entry name" value="Tetraspanin/Peripherin"/>
</dbReference>
<name>A0A6A4WPL1_AMPAM</name>
<dbReference type="InterPro" id="IPR008952">
    <property type="entry name" value="Tetraspanin_EC2_sf"/>
</dbReference>
<feature type="transmembrane region" description="Helical" evidence="5">
    <location>
        <begin position="256"/>
        <end position="277"/>
    </location>
</feature>
<keyword evidence="2 5" id="KW-0812">Transmembrane</keyword>
<dbReference type="Gene3D" id="1.10.1450.10">
    <property type="entry name" value="Tetraspanin"/>
    <property type="match status" value="1"/>
</dbReference>
<evidence type="ECO:0000256" key="2">
    <source>
        <dbReference type="ARBA" id="ARBA00022692"/>
    </source>
</evidence>
<keyword evidence="3 5" id="KW-1133">Transmembrane helix</keyword>
<reference evidence="6 7" key="1">
    <citation type="submission" date="2019-07" db="EMBL/GenBank/DDBJ databases">
        <title>Draft genome assembly of a fouling barnacle, Amphibalanus amphitrite (Darwin, 1854): The first reference genome for Thecostraca.</title>
        <authorList>
            <person name="Kim W."/>
        </authorList>
    </citation>
    <scope>NUCLEOTIDE SEQUENCE [LARGE SCALE GENOMIC DNA]</scope>
    <source>
        <strain evidence="6">SNU_AA5</strain>
        <tissue evidence="6">Soma without cirri and trophi</tissue>
    </source>
</reference>
<feature type="transmembrane region" description="Helical" evidence="5">
    <location>
        <begin position="75"/>
        <end position="96"/>
    </location>
</feature>
<dbReference type="GO" id="GO:0016020">
    <property type="term" value="C:membrane"/>
    <property type="evidence" value="ECO:0007669"/>
    <property type="project" value="UniProtKB-SubCell"/>
</dbReference>
<dbReference type="CDD" id="cd03127">
    <property type="entry name" value="tetraspanin_LEL"/>
    <property type="match status" value="1"/>
</dbReference>
<protein>
    <submittedName>
        <fullName evidence="6">Uncharacterized protein</fullName>
    </submittedName>
</protein>
<sequence length="279" mass="31769">MLTLALGALMLAVNISLFCFVQYNILRLHMYKSEPAVRLAHYVAEVAAILNCVMCFFDCYVVCFERAHSRRHVKALVYAMLSAVIFVSNWGSYYYITNGHYQYTIPTKKITAFYPPHLETVWYDEIHDYLVEYEDARNVTKTRQNAGKFLKTLSHFQNLSHCCGVTGYNDYTSLGLPVPPTCECGKWSILKVVRCTRGHKLSTGVARLVADESETGHDPGERSSSSKYELTTPVFKNGCEKDRAHCVYVLTGMLRLLVSSVALQFLSLLFIPLPWLYQK</sequence>
<organism evidence="6 7">
    <name type="scientific">Amphibalanus amphitrite</name>
    <name type="common">Striped barnacle</name>
    <name type="synonym">Balanus amphitrite</name>
    <dbReference type="NCBI Taxonomy" id="1232801"/>
    <lineage>
        <taxon>Eukaryota</taxon>
        <taxon>Metazoa</taxon>
        <taxon>Ecdysozoa</taxon>
        <taxon>Arthropoda</taxon>
        <taxon>Crustacea</taxon>
        <taxon>Multicrustacea</taxon>
        <taxon>Cirripedia</taxon>
        <taxon>Thoracica</taxon>
        <taxon>Thoracicalcarea</taxon>
        <taxon>Balanomorpha</taxon>
        <taxon>Balanoidea</taxon>
        <taxon>Balanidae</taxon>
        <taxon>Amphibalaninae</taxon>
        <taxon>Amphibalanus</taxon>
    </lineage>
</organism>
<keyword evidence="7" id="KW-1185">Reference proteome</keyword>